<evidence type="ECO:0000256" key="1">
    <source>
        <dbReference type="SAM" id="MobiDB-lite"/>
    </source>
</evidence>
<accession>A0A0D1CTH3</accession>
<feature type="compositionally biased region" description="Polar residues" evidence="1">
    <location>
        <begin position="365"/>
        <end position="388"/>
    </location>
</feature>
<dbReference type="AlphaFoldDB" id="A0A0D1CTH3"/>
<dbReference type="VEuPathDB" id="FungiDB:UMAG_11706"/>
<feature type="compositionally biased region" description="Polar residues" evidence="1">
    <location>
        <begin position="552"/>
        <end position="567"/>
    </location>
</feature>
<dbReference type="KEGG" id="uma:UMAG_11706"/>
<dbReference type="eggNOG" id="ENOG502RDRR">
    <property type="taxonomic scope" value="Eukaryota"/>
</dbReference>
<feature type="compositionally biased region" description="Basic and acidic residues" evidence="1">
    <location>
        <begin position="537"/>
        <end position="551"/>
    </location>
</feature>
<feature type="compositionally biased region" description="Low complexity" evidence="1">
    <location>
        <begin position="494"/>
        <end position="507"/>
    </location>
</feature>
<reference evidence="2 3" key="1">
    <citation type="journal article" date="2006" name="Nature">
        <title>Insights from the genome of the biotrophic fungal plant pathogen Ustilago maydis.</title>
        <authorList>
            <person name="Kamper J."/>
            <person name="Kahmann R."/>
            <person name="Bolker M."/>
            <person name="Ma L.J."/>
            <person name="Brefort T."/>
            <person name="Saville B.J."/>
            <person name="Banuett F."/>
            <person name="Kronstad J.W."/>
            <person name="Gold S.E."/>
            <person name="Muller O."/>
            <person name="Perlin M.H."/>
            <person name="Wosten H.A."/>
            <person name="de Vries R."/>
            <person name="Ruiz-Herrera J."/>
            <person name="Reynaga-Pena C.G."/>
            <person name="Snetselaar K."/>
            <person name="McCann M."/>
            <person name="Perez-Martin J."/>
            <person name="Feldbrugge M."/>
            <person name="Basse C.W."/>
            <person name="Steinberg G."/>
            <person name="Ibeas J.I."/>
            <person name="Holloman W."/>
            <person name="Guzman P."/>
            <person name="Farman M."/>
            <person name="Stajich J.E."/>
            <person name="Sentandreu R."/>
            <person name="Gonzalez-Prieto J.M."/>
            <person name="Kennell J.C."/>
            <person name="Molina L."/>
            <person name="Schirawski J."/>
            <person name="Mendoza-Mendoza A."/>
            <person name="Greilinger D."/>
            <person name="Munch K."/>
            <person name="Rossel N."/>
            <person name="Scherer M."/>
            <person name="Vranes M."/>
            <person name="Ladendorf O."/>
            <person name="Vincon V."/>
            <person name="Fuchs U."/>
            <person name="Sandrock B."/>
            <person name="Meng S."/>
            <person name="Ho E.C."/>
            <person name="Cahill M.J."/>
            <person name="Boyce K.J."/>
            <person name="Klose J."/>
            <person name="Klosterman S.J."/>
            <person name="Deelstra H.J."/>
            <person name="Ortiz-Castellanos L."/>
            <person name="Li W."/>
            <person name="Sanchez-Alonso P."/>
            <person name="Schreier P.H."/>
            <person name="Hauser-Hahn I."/>
            <person name="Vaupel M."/>
            <person name="Koopmann E."/>
            <person name="Friedrich G."/>
            <person name="Voss H."/>
            <person name="Schluter T."/>
            <person name="Margolis J."/>
            <person name="Platt D."/>
            <person name="Swimmer C."/>
            <person name="Gnirke A."/>
            <person name="Chen F."/>
            <person name="Vysotskaia V."/>
            <person name="Mannhaupt G."/>
            <person name="Guldener U."/>
            <person name="Munsterkotter M."/>
            <person name="Haase D."/>
            <person name="Oesterheld M."/>
            <person name="Mewes H.W."/>
            <person name="Mauceli E.W."/>
            <person name="DeCaprio D."/>
            <person name="Wade C.M."/>
            <person name="Butler J."/>
            <person name="Young S."/>
            <person name="Jaffe D.B."/>
            <person name="Calvo S."/>
            <person name="Nusbaum C."/>
            <person name="Galagan J."/>
            <person name="Birren B.W."/>
        </authorList>
    </citation>
    <scope>NUCLEOTIDE SEQUENCE [LARGE SCALE GENOMIC DNA]</scope>
    <source>
        <strain evidence="3">DSM 14603 / FGSC 9021 / UM521</strain>
    </source>
</reference>
<protein>
    <submittedName>
        <fullName evidence="2">Uncharacterized protein</fullName>
    </submittedName>
</protein>
<evidence type="ECO:0000313" key="3">
    <source>
        <dbReference type="Proteomes" id="UP000000561"/>
    </source>
</evidence>
<dbReference type="OrthoDB" id="2556808at2759"/>
<dbReference type="GeneID" id="23567559"/>
<feature type="region of interest" description="Disordered" evidence="1">
    <location>
        <begin position="458"/>
        <end position="480"/>
    </location>
</feature>
<evidence type="ECO:0000313" key="2">
    <source>
        <dbReference type="EMBL" id="KIS69808.1"/>
    </source>
</evidence>
<dbReference type="Proteomes" id="UP000000561">
    <property type="component" value="Chromosome 5"/>
</dbReference>
<dbReference type="InParanoid" id="A0A0D1CTH3"/>
<proteinExistence type="predicted"/>
<dbReference type="RefSeq" id="XP_011388880.1">
    <property type="nucleotide sequence ID" value="XM_011390578.1"/>
</dbReference>
<name>A0A0D1CTH3_MYCMD</name>
<sequence length="603" mass="66388">MAAPVTDSAALQAFQQLMVDAIPYTYSNPFETDAVPDPVLDPSASSAYLEELRTYKRSTAEMTANRLLITCPFEQLQKEALNPVQRHLPLLNLHALTPRQATDHVFQKDLFMLHKTRHFRDVELPAYDDDIPGRKEALIKFGELTLAAFLGPNWAEKEKDRYKITPSWIYIDMEDYNASYLHSEKHFQHLPTFNAGRRLKRGDDDEINSLNVRRDDHGDDNYDLDFVSDDSDTDDAEIVFDDPTSYMPYFDDRSYYEQLFDYYENPLTSMQHLAFEAAVTAAETRSRHKLKMTKDGMERSRTGNRFAAKTDVYGGSSLNAAKEPASSLVNRGQAKQKTVEESALEAKVGKTLPVGKAAESKLSGHNENSGDVSNTLTSSQISKNPSSHTLPVGVVKLLPSFTSSIASVGLNLACGPQKADLTRPLAPSSTVITRQADEGPTAKAAQSTFLQQTEDALAKMTADAQKQKASTSKGAHESAGDEVEFEFAVLGESSTGAAGSKSATTGGIRPNSQAERSSADKAGQASGSVRAAKRAKDRVGNRTKHSSDHLGRNTTSKTRTALATEQPQSREAKPVRYEIVVYKKAFLPSQRPGRDHWHGYVGL</sequence>
<organism evidence="2 3">
    <name type="scientific">Mycosarcoma maydis</name>
    <name type="common">Corn smut fungus</name>
    <name type="synonym">Ustilago maydis</name>
    <dbReference type="NCBI Taxonomy" id="5270"/>
    <lineage>
        <taxon>Eukaryota</taxon>
        <taxon>Fungi</taxon>
        <taxon>Dikarya</taxon>
        <taxon>Basidiomycota</taxon>
        <taxon>Ustilaginomycotina</taxon>
        <taxon>Ustilaginomycetes</taxon>
        <taxon>Ustilaginales</taxon>
        <taxon>Ustilaginaceae</taxon>
        <taxon>Mycosarcoma</taxon>
    </lineage>
</organism>
<dbReference type="EMBL" id="CM003144">
    <property type="protein sequence ID" value="KIS69808.1"/>
    <property type="molecule type" value="Genomic_DNA"/>
</dbReference>
<feature type="region of interest" description="Disordered" evidence="1">
    <location>
        <begin position="360"/>
        <end position="388"/>
    </location>
</feature>
<keyword evidence="3" id="KW-1185">Reference proteome</keyword>
<gene>
    <name evidence="2" type="ORF">UMAG_11706</name>
</gene>
<feature type="region of interest" description="Disordered" evidence="1">
    <location>
        <begin position="494"/>
        <end position="575"/>
    </location>
</feature>